<gene>
    <name evidence="1" type="ORF">FZEAL_8262</name>
</gene>
<keyword evidence="2" id="KW-1185">Reference proteome</keyword>
<dbReference type="OrthoDB" id="409543at2759"/>
<comment type="caution">
    <text evidence="1">The sequence shown here is derived from an EMBL/GenBank/DDBJ whole genome shotgun (WGS) entry which is preliminary data.</text>
</comment>
<evidence type="ECO:0008006" key="3">
    <source>
        <dbReference type="Google" id="ProtNLM"/>
    </source>
</evidence>
<sequence length="427" mass="48527">MQHTTSHSPSTAPPTSKMAKFTIPRSATDLREISASLLDLRSDSEIIAELQTFRPITSEKNVWAFWNKGILAMYPSYRCTVLNWVRRLGPSWTVRIVDLVDDSPNNIYSYADKSWFPGCFVNKTMDGKHAPQHAADLVRLPLLFEHGGVWMDVGNMLHTHLDNLFWNALTAPDSPYEMGAWIITGQIRKQWGSFGNYMIAARKGCRFIENWHNGYKELWTGRTNVDGFHDLPLLKDIGLAEGMADWDFQEKIKYMSDYVSQMLIADRTRTLLDVSTGWNGRDFFNNKVFKVEGIENGILGAIKTDYSGARQAELFTTRLDEPDPEKRAKAEAFVVEMLEKSHMYKVYHNSAGGLLALGDLVKKKETEDVDHRPGTFGELYRYGTVHWESTREVEGLEAQETGEELIRATPTMCADEAGSVTWPVRPE</sequence>
<reference evidence="1" key="2">
    <citation type="submission" date="2020-05" db="EMBL/GenBank/DDBJ databases">
        <authorList>
            <person name="Kim H.-S."/>
            <person name="Proctor R.H."/>
            <person name="Brown D.W."/>
        </authorList>
    </citation>
    <scope>NUCLEOTIDE SEQUENCE</scope>
    <source>
        <strain evidence="1">NRRL 22465</strain>
    </source>
</reference>
<evidence type="ECO:0000313" key="1">
    <source>
        <dbReference type="EMBL" id="KAF4974896.1"/>
    </source>
</evidence>
<dbReference type="AlphaFoldDB" id="A0A8H4XH00"/>
<reference evidence="1" key="1">
    <citation type="journal article" date="2020" name="BMC Genomics">
        <title>Correction to: Identification and distribution of gene clusters required for synthesis of sphingolipid metabolism inhibitors in diverse species of the filamentous fungus Fusarium.</title>
        <authorList>
            <person name="Kim H.S."/>
            <person name="Lohmar J.M."/>
            <person name="Busman M."/>
            <person name="Brown D.W."/>
            <person name="Naumann T.A."/>
            <person name="Divon H.H."/>
            <person name="Lysoe E."/>
            <person name="Uhlig S."/>
            <person name="Proctor R.H."/>
        </authorList>
    </citation>
    <scope>NUCLEOTIDE SEQUENCE</scope>
    <source>
        <strain evidence="1">NRRL 22465</strain>
    </source>
</reference>
<dbReference type="EMBL" id="JABEYC010000695">
    <property type="protein sequence ID" value="KAF4974896.1"/>
    <property type="molecule type" value="Genomic_DNA"/>
</dbReference>
<dbReference type="SUPFAM" id="SSF53448">
    <property type="entry name" value="Nucleotide-diphospho-sugar transferases"/>
    <property type="match status" value="1"/>
</dbReference>
<accession>A0A8H4XH00</accession>
<organism evidence="1 2">
    <name type="scientific">Fusarium zealandicum</name>
    <dbReference type="NCBI Taxonomy" id="1053134"/>
    <lineage>
        <taxon>Eukaryota</taxon>
        <taxon>Fungi</taxon>
        <taxon>Dikarya</taxon>
        <taxon>Ascomycota</taxon>
        <taxon>Pezizomycotina</taxon>
        <taxon>Sordariomycetes</taxon>
        <taxon>Hypocreomycetidae</taxon>
        <taxon>Hypocreales</taxon>
        <taxon>Nectriaceae</taxon>
        <taxon>Fusarium</taxon>
        <taxon>Fusarium staphyleae species complex</taxon>
    </lineage>
</organism>
<dbReference type="Gene3D" id="3.90.550.20">
    <property type="match status" value="1"/>
</dbReference>
<dbReference type="Pfam" id="PF05704">
    <property type="entry name" value="Caps_synth"/>
    <property type="match status" value="1"/>
</dbReference>
<dbReference type="InterPro" id="IPR029044">
    <property type="entry name" value="Nucleotide-diphossugar_trans"/>
</dbReference>
<evidence type="ECO:0000313" key="2">
    <source>
        <dbReference type="Proteomes" id="UP000635477"/>
    </source>
</evidence>
<protein>
    <recommendedName>
        <fullName evidence="3">Capsule polysaccharide biosynthesis protein</fullName>
    </recommendedName>
</protein>
<name>A0A8H4XH00_9HYPO</name>
<proteinExistence type="predicted"/>
<dbReference type="GO" id="GO:0016757">
    <property type="term" value="F:glycosyltransferase activity"/>
    <property type="evidence" value="ECO:0007669"/>
    <property type="project" value="InterPro"/>
</dbReference>
<dbReference type="InterPro" id="IPR008441">
    <property type="entry name" value="AfumC-like_glycosyl_Trfase"/>
</dbReference>
<dbReference type="Proteomes" id="UP000635477">
    <property type="component" value="Unassembled WGS sequence"/>
</dbReference>